<proteinExistence type="predicted"/>
<gene>
    <name evidence="2" type="ORF">AGLY_014413</name>
</gene>
<comment type="caution">
    <text evidence="2">The sequence shown here is derived from an EMBL/GenBank/DDBJ whole genome shotgun (WGS) entry which is preliminary data.</text>
</comment>
<sequence length="237" mass="27040">MFFFFIDSKNDPFAAPMRTTFRASSLQLTFSIQIEIKIMGKNATHLKHMWCFLTSIFYTFSLNAFLFSSRSSRTLISILLCVSVSRKYAVILCFDIMSCLEKLKTTRIFMMDIVFVVVNLFPVLWLYGLAANDNVLCNSADLVVRKKILNGFKKKKSKSKRNIDKTHVDLIDELRSKTEQTKLLHLLGSRPYSMDGRKKNHLLPPSSLSPVLLPRWWGLFAAAAGWNEPRGAVGMAN</sequence>
<accession>A0A6G0T3M1</accession>
<dbReference type="AlphaFoldDB" id="A0A6G0T3M1"/>
<dbReference type="EMBL" id="VYZN01000063">
    <property type="protein sequence ID" value="KAE9525169.1"/>
    <property type="molecule type" value="Genomic_DNA"/>
</dbReference>
<organism evidence="2 3">
    <name type="scientific">Aphis glycines</name>
    <name type="common">Soybean aphid</name>
    <dbReference type="NCBI Taxonomy" id="307491"/>
    <lineage>
        <taxon>Eukaryota</taxon>
        <taxon>Metazoa</taxon>
        <taxon>Ecdysozoa</taxon>
        <taxon>Arthropoda</taxon>
        <taxon>Hexapoda</taxon>
        <taxon>Insecta</taxon>
        <taxon>Pterygota</taxon>
        <taxon>Neoptera</taxon>
        <taxon>Paraneoptera</taxon>
        <taxon>Hemiptera</taxon>
        <taxon>Sternorrhyncha</taxon>
        <taxon>Aphidomorpha</taxon>
        <taxon>Aphidoidea</taxon>
        <taxon>Aphididae</taxon>
        <taxon>Aphidini</taxon>
        <taxon>Aphis</taxon>
        <taxon>Aphis</taxon>
    </lineage>
</organism>
<dbReference type="Proteomes" id="UP000475862">
    <property type="component" value="Unassembled WGS sequence"/>
</dbReference>
<name>A0A6G0T3M1_APHGL</name>
<feature type="transmembrane region" description="Helical" evidence="1">
    <location>
        <begin position="109"/>
        <end position="130"/>
    </location>
</feature>
<keyword evidence="1" id="KW-0812">Transmembrane</keyword>
<reference evidence="2 3" key="1">
    <citation type="submission" date="2019-08" db="EMBL/GenBank/DDBJ databases">
        <title>The genome of the soybean aphid Biotype 1, its phylome, world population structure and adaptation to the North American continent.</title>
        <authorList>
            <person name="Giordano R."/>
            <person name="Donthu R.K."/>
            <person name="Hernandez A.G."/>
            <person name="Wright C.L."/>
            <person name="Zimin A.V."/>
        </authorList>
    </citation>
    <scope>NUCLEOTIDE SEQUENCE [LARGE SCALE GENOMIC DNA]</scope>
    <source>
        <tissue evidence="2">Whole aphids</tissue>
    </source>
</reference>
<protein>
    <submittedName>
        <fullName evidence="2">Uncharacterized protein</fullName>
    </submittedName>
</protein>
<evidence type="ECO:0000313" key="2">
    <source>
        <dbReference type="EMBL" id="KAE9525169.1"/>
    </source>
</evidence>
<keyword evidence="3" id="KW-1185">Reference proteome</keyword>
<evidence type="ECO:0000313" key="3">
    <source>
        <dbReference type="Proteomes" id="UP000475862"/>
    </source>
</evidence>
<keyword evidence="1" id="KW-1133">Transmembrane helix</keyword>
<feature type="transmembrane region" description="Helical" evidence="1">
    <location>
        <begin position="74"/>
        <end position="97"/>
    </location>
</feature>
<feature type="transmembrane region" description="Helical" evidence="1">
    <location>
        <begin position="49"/>
        <end position="68"/>
    </location>
</feature>
<keyword evidence="1" id="KW-0472">Membrane</keyword>
<evidence type="ECO:0000256" key="1">
    <source>
        <dbReference type="SAM" id="Phobius"/>
    </source>
</evidence>
<feature type="non-terminal residue" evidence="2">
    <location>
        <position position="237"/>
    </location>
</feature>